<gene>
    <name evidence="9" type="ORF">DXC51_10385</name>
</gene>
<dbReference type="GO" id="GO:0005975">
    <property type="term" value="P:carbohydrate metabolic process"/>
    <property type="evidence" value="ECO:0007669"/>
    <property type="project" value="InterPro"/>
</dbReference>
<dbReference type="EC" id="3.2.1.52" evidence="3"/>
<evidence type="ECO:0000259" key="8">
    <source>
        <dbReference type="Pfam" id="PF00933"/>
    </source>
</evidence>
<keyword evidence="7" id="KW-1133">Transmembrane helix</keyword>
<proteinExistence type="inferred from homology"/>
<keyword evidence="5" id="KW-0326">Glycosidase</keyword>
<dbReference type="AlphaFoldDB" id="A0A3E3I5P4"/>
<comment type="catalytic activity">
    <reaction evidence="1">
        <text>Hydrolysis of terminal non-reducing N-acetyl-D-hexosamine residues in N-acetyl-beta-D-hexosaminides.</text>
        <dbReference type="EC" id="3.2.1.52"/>
    </reaction>
</comment>
<feature type="compositionally biased region" description="Polar residues" evidence="6">
    <location>
        <begin position="68"/>
        <end position="78"/>
    </location>
</feature>
<dbReference type="GO" id="GO:0004563">
    <property type="term" value="F:beta-N-acetylhexosaminidase activity"/>
    <property type="evidence" value="ECO:0007669"/>
    <property type="project" value="UniProtKB-EC"/>
</dbReference>
<keyword evidence="7" id="KW-0812">Transmembrane</keyword>
<evidence type="ECO:0000256" key="4">
    <source>
        <dbReference type="ARBA" id="ARBA00022801"/>
    </source>
</evidence>
<dbReference type="InterPro" id="IPR017853">
    <property type="entry name" value="GH"/>
</dbReference>
<evidence type="ECO:0000256" key="2">
    <source>
        <dbReference type="ARBA" id="ARBA00005336"/>
    </source>
</evidence>
<feature type="region of interest" description="Disordered" evidence="6">
    <location>
        <begin position="51"/>
        <end position="90"/>
    </location>
</feature>
<dbReference type="Pfam" id="PF00933">
    <property type="entry name" value="Glyco_hydro_3"/>
    <property type="match status" value="1"/>
</dbReference>
<evidence type="ECO:0000313" key="10">
    <source>
        <dbReference type="Proteomes" id="UP000260812"/>
    </source>
</evidence>
<dbReference type="GeneID" id="97987272"/>
<evidence type="ECO:0000313" key="9">
    <source>
        <dbReference type="EMBL" id="RGE60945.1"/>
    </source>
</evidence>
<evidence type="ECO:0000256" key="3">
    <source>
        <dbReference type="ARBA" id="ARBA00012663"/>
    </source>
</evidence>
<evidence type="ECO:0000256" key="7">
    <source>
        <dbReference type="SAM" id="Phobius"/>
    </source>
</evidence>
<dbReference type="PANTHER" id="PTHR30480:SF13">
    <property type="entry name" value="BETA-HEXOSAMINIDASE"/>
    <property type="match status" value="1"/>
</dbReference>
<keyword evidence="10" id="KW-1185">Reference proteome</keyword>
<reference evidence="9" key="1">
    <citation type="submission" date="2018-08" db="EMBL/GenBank/DDBJ databases">
        <title>A genome reference for cultivated species of the human gut microbiota.</title>
        <authorList>
            <person name="Zou Y."/>
            <person name="Xue W."/>
            <person name="Luo G."/>
        </authorList>
    </citation>
    <scope>NUCLEOTIDE SEQUENCE [LARGE SCALE GENOMIC DNA]</scope>
    <source>
        <strain evidence="9">TF05-5AC</strain>
    </source>
</reference>
<dbReference type="Gene3D" id="3.20.20.300">
    <property type="entry name" value="Glycoside hydrolase, family 3, N-terminal domain"/>
    <property type="match status" value="1"/>
</dbReference>
<dbReference type="SUPFAM" id="SSF51445">
    <property type="entry name" value="(Trans)glycosidases"/>
    <property type="match status" value="1"/>
</dbReference>
<dbReference type="InterPro" id="IPR019800">
    <property type="entry name" value="Glyco_hydro_3_AS"/>
</dbReference>
<dbReference type="PROSITE" id="PS00775">
    <property type="entry name" value="GLYCOSYL_HYDROL_F3"/>
    <property type="match status" value="1"/>
</dbReference>
<organism evidence="9 10">
    <name type="scientific">Eisenbergiella massiliensis</name>
    <dbReference type="NCBI Taxonomy" id="1720294"/>
    <lineage>
        <taxon>Bacteria</taxon>
        <taxon>Bacillati</taxon>
        <taxon>Bacillota</taxon>
        <taxon>Clostridia</taxon>
        <taxon>Lachnospirales</taxon>
        <taxon>Lachnospiraceae</taxon>
        <taxon>Eisenbergiella</taxon>
    </lineage>
</organism>
<evidence type="ECO:0000256" key="5">
    <source>
        <dbReference type="ARBA" id="ARBA00023295"/>
    </source>
</evidence>
<feature type="compositionally biased region" description="Low complexity" evidence="6">
    <location>
        <begin position="52"/>
        <end position="67"/>
    </location>
</feature>
<sequence length="441" mass="46943">MNRRDMRRKRRVRNQIISYIVAVLILAGIVTGGVMGIRSIASAMEEKKAAEESQAQAESLAQEEAMMQSQTENETGEAQTEPPVENVPSKEELLEELVESCVANMSLEDKVAGLFIVTPEQLTGVTKAVQAGSGTEEALKKYPVGGLVYFAQNIQSAEQLKEMLSKTAGYATYPLFLGVDEEGGSVARVADQLKLTNVGPMADIGAGGDASAAYTAGQTIGTYLGEYGFNLDFAPIADVLTNPDNKVIGDRAFGSDPAVVSQMVASAVQGLQDTGISACIKHFPGHGNTSGDSHEGSVKTDRTLEEMQAAEFLPFQAGIDAGTDMVMVGHISAPGLTDGDAEPASMNEKIITDILRKQLGYNGIVITDAMNMSAISEYYAADEAAIKALKAGADMILMPEDFVKAYEGVVAAVKDGTIDENRINDSLKRVYRVKYAGTLEE</sequence>
<dbReference type="EMBL" id="QVLV01000006">
    <property type="protein sequence ID" value="RGE60945.1"/>
    <property type="molecule type" value="Genomic_DNA"/>
</dbReference>
<dbReference type="PANTHER" id="PTHR30480">
    <property type="entry name" value="BETA-HEXOSAMINIDASE-RELATED"/>
    <property type="match status" value="1"/>
</dbReference>
<evidence type="ECO:0000256" key="1">
    <source>
        <dbReference type="ARBA" id="ARBA00001231"/>
    </source>
</evidence>
<dbReference type="InterPro" id="IPR036962">
    <property type="entry name" value="Glyco_hydro_3_N_sf"/>
</dbReference>
<keyword evidence="7" id="KW-0472">Membrane</keyword>
<keyword evidence="4" id="KW-0378">Hydrolase</keyword>
<accession>A0A3E3I5P4</accession>
<comment type="caution">
    <text evidence="9">The sequence shown here is derived from an EMBL/GenBank/DDBJ whole genome shotgun (WGS) entry which is preliminary data.</text>
</comment>
<comment type="similarity">
    <text evidence="2">Belongs to the glycosyl hydrolase 3 family.</text>
</comment>
<dbReference type="Proteomes" id="UP000260812">
    <property type="component" value="Unassembled WGS sequence"/>
</dbReference>
<evidence type="ECO:0000256" key="6">
    <source>
        <dbReference type="SAM" id="MobiDB-lite"/>
    </source>
</evidence>
<protein>
    <recommendedName>
        <fullName evidence="3">beta-N-acetylhexosaminidase</fullName>
        <ecNumber evidence="3">3.2.1.52</ecNumber>
    </recommendedName>
</protein>
<dbReference type="RefSeq" id="WP_117544468.1">
    <property type="nucleotide sequence ID" value="NZ_QVLV01000006.1"/>
</dbReference>
<feature type="transmembrane region" description="Helical" evidence="7">
    <location>
        <begin position="16"/>
        <end position="37"/>
    </location>
</feature>
<feature type="domain" description="Glycoside hydrolase family 3 N-terminal" evidence="8">
    <location>
        <begin position="119"/>
        <end position="433"/>
    </location>
</feature>
<dbReference type="GO" id="GO:0009254">
    <property type="term" value="P:peptidoglycan turnover"/>
    <property type="evidence" value="ECO:0007669"/>
    <property type="project" value="TreeGrafter"/>
</dbReference>
<name>A0A3E3I5P4_9FIRM</name>
<dbReference type="InterPro" id="IPR001764">
    <property type="entry name" value="Glyco_hydro_3_N"/>
</dbReference>
<dbReference type="InterPro" id="IPR050226">
    <property type="entry name" value="NagZ_Beta-hexosaminidase"/>
</dbReference>